<dbReference type="PROSITE" id="PS50011">
    <property type="entry name" value="PROTEIN_KINASE_DOM"/>
    <property type="match status" value="1"/>
</dbReference>
<protein>
    <recommendedName>
        <fullName evidence="1">Protein kinase domain-containing protein</fullName>
    </recommendedName>
</protein>
<dbReference type="STRING" id="307972.A0A2G8L8M8"/>
<dbReference type="GO" id="GO:0007169">
    <property type="term" value="P:cell surface receptor protein tyrosine kinase signaling pathway"/>
    <property type="evidence" value="ECO:0007669"/>
    <property type="project" value="TreeGrafter"/>
</dbReference>
<dbReference type="GO" id="GO:0004714">
    <property type="term" value="F:transmembrane receptor protein tyrosine kinase activity"/>
    <property type="evidence" value="ECO:0007669"/>
    <property type="project" value="TreeGrafter"/>
</dbReference>
<dbReference type="InterPro" id="IPR011009">
    <property type="entry name" value="Kinase-like_dom_sf"/>
</dbReference>
<dbReference type="InterPro" id="IPR000719">
    <property type="entry name" value="Prot_kinase_dom"/>
</dbReference>
<dbReference type="PANTHER" id="PTHR24416:SF611">
    <property type="entry name" value="TYROSINE-PROTEIN KINASE TRANSMEMBRANE RECEPTOR ROR"/>
    <property type="match status" value="1"/>
</dbReference>
<evidence type="ECO:0000259" key="1">
    <source>
        <dbReference type="PROSITE" id="PS50011"/>
    </source>
</evidence>
<feature type="domain" description="Protein kinase" evidence="1">
    <location>
        <begin position="1"/>
        <end position="280"/>
    </location>
</feature>
<sequence>MATYAYGTRKEFLDRRPVHNKQRPILNKKVLPGLPFEYWNAEMSIDGSFKMDCFAKKLSDEATIGDYTTLKLLAESLSSFQMGEGFVKLLHISTQTIPFGFFYETMRCGTLQDHELLIFAVNIAQAMHFLASQKFCHPALSLRKVLMTPQGSCKLYDIYPNNLCMERIKHLMKKKNPPTAWMATEIFLLDKYFMKSDSWNFSVFLWELLSIGKIPFAGISQEDIKAKVLDEFTLSRPYVCPKDMFRVMVSCWQKNHTMRPSCIDILKAIRCEYEKFHESIDGRYLYYVI</sequence>
<comment type="caution">
    <text evidence="2">The sequence shown here is derived from an EMBL/GenBank/DDBJ whole genome shotgun (WGS) entry which is preliminary data.</text>
</comment>
<dbReference type="EMBL" id="MRZV01000169">
    <property type="protein sequence ID" value="PIK56606.1"/>
    <property type="molecule type" value="Genomic_DNA"/>
</dbReference>
<keyword evidence="3" id="KW-1185">Reference proteome</keyword>
<dbReference type="PANTHER" id="PTHR24416">
    <property type="entry name" value="TYROSINE-PROTEIN KINASE RECEPTOR"/>
    <property type="match status" value="1"/>
</dbReference>
<dbReference type="AlphaFoldDB" id="A0A2G8L8M8"/>
<dbReference type="SMART" id="SM00219">
    <property type="entry name" value="TyrKc"/>
    <property type="match status" value="1"/>
</dbReference>
<dbReference type="InterPro" id="IPR020635">
    <property type="entry name" value="Tyr_kinase_cat_dom"/>
</dbReference>
<accession>A0A2G8L8M8</accession>
<dbReference type="InterPro" id="IPR001245">
    <property type="entry name" value="Ser-Thr/Tyr_kinase_cat_dom"/>
</dbReference>
<dbReference type="GO" id="GO:0005886">
    <property type="term" value="C:plasma membrane"/>
    <property type="evidence" value="ECO:0007669"/>
    <property type="project" value="TreeGrafter"/>
</dbReference>
<reference evidence="2 3" key="1">
    <citation type="journal article" date="2017" name="PLoS Biol.">
        <title>The sea cucumber genome provides insights into morphological evolution and visceral regeneration.</title>
        <authorList>
            <person name="Zhang X."/>
            <person name="Sun L."/>
            <person name="Yuan J."/>
            <person name="Sun Y."/>
            <person name="Gao Y."/>
            <person name="Zhang L."/>
            <person name="Li S."/>
            <person name="Dai H."/>
            <person name="Hamel J.F."/>
            <person name="Liu C."/>
            <person name="Yu Y."/>
            <person name="Liu S."/>
            <person name="Lin W."/>
            <person name="Guo K."/>
            <person name="Jin S."/>
            <person name="Xu P."/>
            <person name="Storey K.B."/>
            <person name="Huan P."/>
            <person name="Zhang T."/>
            <person name="Zhou Y."/>
            <person name="Zhang J."/>
            <person name="Lin C."/>
            <person name="Li X."/>
            <person name="Xing L."/>
            <person name="Huo D."/>
            <person name="Sun M."/>
            <person name="Wang L."/>
            <person name="Mercier A."/>
            <person name="Li F."/>
            <person name="Yang H."/>
            <person name="Xiang J."/>
        </authorList>
    </citation>
    <scope>NUCLEOTIDE SEQUENCE [LARGE SCALE GENOMIC DNA]</scope>
    <source>
        <strain evidence="2">Shaxun</strain>
        <tissue evidence="2">Muscle</tissue>
    </source>
</reference>
<dbReference type="Proteomes" id="UP000230750">
    <property type="component" value="Unassembled WGS sequence"/>
</dbReference>
<evidence type="ECO:0000313" key="3">
    <source>
        <dbReference type="Proteomes" id="UP000230750"/>
    </source>
</evidence>
<organism evidence="2 3">
    <name type="scientific">Stichopus japonicus</name>
    <name type="common">Sea cucumber</name>
    <dbReference type="NCBI Taxonomy" id="307972"/>
    <lineage>
        <taxon>Eukaryota</taxon>
        <taxon>Metazoa</taxon>
        <taxon>Echinodermata</taxon>
        <taxon>Eleutherozoa</taxon>
        <taxon>Echinozoa</taxon>
        <taxon>Holothuroidea</taxon>
        <taxon>Aspidochirotacea</taxon>
        <taxon>Aspidochirotida</taxon>
        <taxon>Stichopodidae</taxon>
        <taxon>Apostichopus</taxon>
    </lineage>
</organism>
<proteinExistence type="predicted"/>
<dbReference type="PRINTS" id="PR00109">
    <property type="entry name" value="TYRKINASE"/>
</dbReference>
<dbReference type="Pfam" id="PF07714">
    <property type="entry name" value="PK_Tyr_Ser-Thr"/>
    <property type="match status" value="1"/>
</dbReference>
<dbReference type="Gene3D" id="1.10.510.10">
    <property type="entry name" value="Transferase(Phosphotransferase) domain 1"/>
    <property type="match status" value="1"/>
</dbReference>
<evidence type="ECO:0000313" key="2">
    <source>
        <dbReference type="EMBL" id="PIK56606.1"/>
    </source>
</evidence>
<dbReference type="InterPro" id="IPR050122">
    <property type="entry name" value="RTK"/>
</dbReference>
<dbReference type="GO" id="GO:0005524">
    <property type="term" value="F:ATP binding"/>
    <property type="evidence" value="ECO:0007669"/>
    <property type="project" value="InterPro"/>
</dbReference>
<gene>
    <name evidence="2" type="ORF">BSL78_06462</name>
</gene>
<dbReference type="GO" id="GO:0043235">
    <property type="term" value="C:receptor complex"/>
    <property type="evidence" value="ECO:0007669"/>
    <property type="project" value="TreeGrafter"/>
</dbReference>
<dbReference type="OrthoDB" id="3256376at2759"/>
<dbReference type="SUPFAM" id="SSF56112">
    <property type="entry name" value="Protein kinase-like (PK-like)"/>
    <property type="match status" value="1"/>
</dbReference>
<name>A0A2G8L8M8_STIJA</name>